<evidence type="ECO:0000313" key="6">
    <source>
        <dbReference type="Proteomes" id="UP000807342"/>
    </source>
</evidence>
<organism evidence="5 6">
    <name type="scientific">Macrolepiota fuliginosa MF-IS2</name>
    <dbReference type="NCBI Taxonomy" id="1400762"/>
    <lineage>
        <taxon>Eukaryota</taxon>
        <taxon>Fungi</taxon>
        <taxon>Dikarya</taxon>
        <taxon>Basidiomycota</taxon>
        <taxon>Agaricomycotina</taxon>
        <taxon>Agaricomycetes</taxon>
        <taxon>Agaricomycetidae</taxon>
        <taxon>Agaricales</taxon>
        <taxon>Agaricineae</taxon>
        <taxon>Agaricaceae</taxon>
        <taxon>Macrolepiota</taxon>
    </lineage>
</organism>
<dbReference type="AlphaFoldDB" id="A0A9P5X8H8"/>
<accession>A0A9P5X8H8</accession>
<dbReference type="EMBL" id="MU151238">
    <property type="protein sequence ID" value="KAF9446582.1"/>
    <property type="molecule type" value="Genomic_DNA"/>
</dbReference>
<feature type="signal peptide" evidence="3">
    <location>
        <begin position="1"/>
        <end position="18"/>
    </location>
</feature>
<proteinExistence type="inferred from homology"/>
<feature type="chain" id="PRO_5040149197" evidence="3">
    <location>
        <begin position="19"/>
        <end position="536"/>
    </location>
</feature>
<dbReference type="OrthoDB" id="10058185at2759"/>
<dbReference type="Pfam" id="PF01073">
    <property type="entry name" value="3Beta_HSD"/>
    <property type="match status" value="1"/>
</dbReference>
<reference evidence="5" key="1">
    <citation type="submission" date="2020-11" db="EMBL/GenBank/DDBJ databases">
        <authorList>
            <consortium name="DOE Joint Genome Institute"/>
            <person name="Ahrendt S."/>
            <person name="Riley R."/>
            <person name="Andreopoulos W."/>
            <person name="Labutti K."/>
            <person name="Pangilinan J."/>
            <person name="Ruiz-Duenas F.J."/>
            <person name="Barrasa J.M."/>
            <person name="Sanchez-Garcia M."/>
            <person name="Camarero S."/>
            <person name="Miyauchi S."/>
            <person name="Serrano A."/>
            <person name="Linde D."/>
            <person name="Babiker R."/>
            <person name="Drula E."/>
            <person name="Ayuso-Fernandez I."/>
            <person name="Pacheco R."/>
            <person name="Padilla G."/>
            <person name="Ferreira P."/>
            <person name="Barriuso J."/>
            <person name="Kellner H."/>
            <person name="Castanera R."/>
            <person name="Alfaro M."/>
            <person name="Ramirez L."/>
            <person name="Pisabarro A.G."/>
            <person name="Kuo A."/>
            <person name="Tritt A."/>
            <person name="Lipzen A."/>
            <person name="He G."/>
            <person name="Yan M."/>
            <person name="Ng V."/>
            <person name="Cullen D."/>
            <person name="Martin F."/>
            <person name="Rosso M.-N."/>
            <person name="Henrissat B."/>
            <person name="Hibbett D."/>
            <person name="Martinez A.T."/>
            <person name="Grigoriev I.V."/>
        </authorList>
    </citation>
    <scope>NUCLEOTIDE SEQUENCE</scope>
    <source>
        <strain evidence="5">MF-IS2</strain>
    </source>
</reference>
<evidence type="ECO:0000256" key="3">
    <source>
        <dbReference type="SAM" id="SignalP"/>
    </source>
</evidence>
<dbReference type="Gene3D" id="3.40.50.720">
    <property type="entry name" value="NAD(P)-binding Rossmann-like Domain"/>
    <property type="match status" value="1"/>
</dbReference>
<keyword evidence="3" id="KW-0732">Signal</keyword>
<dbReference type="Proteomes" id="UP000807342">
    <property type="component" value="Unassembled WGS sequence"/>
</dbReference>
<dbReference type="PANTHER" id="PTHR43245">
    <property type="entry name" value="BIFUNCTIONAL POLYMYXIN RESISTANCE PROTEIN ARNA"/>
    <property type="match status" value="1"/>
</dbReference>
<evidence type="ECO:0000313" key="5">
    <source>
        <dbReference type="EMBL" id="KAF9446582.1"/>
    </source>
</evidence>
<keyword evidence="6" id="KW-1185">Reference proteome</keyword>
<protein>
    <submittedName>
        <fullName evidence="5">NAD(P)-binding protein</fullName>
    </submittedName>
</protein>
<keyword evidence="2" id="KW-0560">Oxidoreductase</keyword>
<dbReference type="GO" id="GO:0006694">
    <property type="term" value="P:steroid biosynthetic process"/>
    <property type="evidence" value="ECO:0007669"/>
    <property type="project" value="InterPro"/>
</dbReference>
<dbReference type="InterPro" id="IPR050177">
    <property type="entry name" value="Lipid_A_modif_metabolic_enz"/>
</dbReference>
<feature type="domain" description="3-beta hydroxysteroid dehydrogenase/isomerase" evidence="4">
    <location>
        <begin position="77"/>
        <end position="368"/>
    </location>
</feature>
<dbReference type="SUPFAM" id="SSF51735">
    <property type="entry name" value="NAD(P)-binding Rossmann-fold domains"/>
    <property type="match status" value="1"/>
</dbReference>
<name>A0A9P5X8H8_9AGAR</name>
<comment type="similarity">
    <text evidence="1">Belongs to the 3-beta-HSD family.</text>
</comment>
<evidence type="ECO:0000256" key="2">
    <source>
        <dbReference type="ARBA" id="ARBA00023002"/>
    </source>
</evidence>
<dbReference type="PANTHER" id="PTHR43245:SF51">
    <property type="entry name" value="SHORT CHAIN DEHYDROGENASE_REDUCTASE FAMILY 42E, MEMBER 2"/>
    <property type="match status" value="1"/>
</dbReference>
<sequence length="536" mass="58624">MSAVTVLWVFLSFSTLLALYVYTNDRKITRLPDDYESLTTKGRCTPADVRETAARLAQGPLLSIDDQLPPKTGRRYIIVGGGGFLGGWIATQLLDRGEHPSHIRLLDLRPPPSTTLKSALKTGVQFIKVDVSDPDAVLSAFSSPWPTTTTTPTPITVFHTAANIRFYERFVWQLPFSARVNVEGTRNVVEAAVRVGADVLVYTSSGSIGIRSNRFLLWPWEAGPRFHVQVIGDGDQGREAGWMHEDFFSNYAVSKRMGEGLVREANGRLLLSEGSKKVGKVLRTGCIRPGNGVFGPRGDMLCGAYVARKTNPTWIQHLISSHCYVENCALAHLLYEQRLVALSSSPSPSSPDISGQAFNIRDPGPTPTNGDVFTTLTTLTAGECHFPFLSPTFMLLVAHLIEFYYTLPDVFFTHLRFPRVTGSLINLQPSLFSLVQVHLVFDDSRARLGVGQGGLGYKGGWTTLEALHKTVEEHYKSLSEGSVRADISGINLHFKFGWGRKKVGGVGNGSVGKPKVVEVTGKDVVNGIVPVEVVSL</sequence>
<dbReference type="InterPro" id="IPR036291">
    <property type="entry name" value="NAD(P)-bd_dom_sf"/>
</dbReference>
<dbReference type="InterPro" id="IPR002225">
    <property type="entry name" value="3Beta_OHSteriod_DH/Estase"/>
</dbReference>
<dbReference type="GO" id="GO:0016616">
    <property type="term" value="F:oxidoreductase activity, acting on the CH-OH group of donors, NAD or NADP as acceptor"/>
    <property type="evidence" value="ECO:0007669"/>
    <property type="project" value="InterPro"/>
</dbReference>
<gene>
    <name evidence="5" type="ORF">P691DRAFT_173474</name>
</gene>
<comment type="caution">
    <text evidence="5">The sequence shown here is derived from an EMBL/GenBank/DDBJ whole genome shotgun (WGS) entry which is preliminary data.</text>
</comment>
<evidence type="ECO:0000259" key="4">
    <source>
        <dbReference type="Pfam" id="PF01073"/>
    </source>
</evidence>
<evidence type="ECO:0000256" key="1">
    <source>
        <dbReference type="ARBA" id="ARBA00009219"/>
    </source>
</evidence>